<name>A0A3N6LNT8_NATCH</name>
<evidence type="ECO:0000313" key="2">
    <source>
        <dbReference type="EMBL" id="RQG91068.1"/>
    </source>
</evidence>
<comment type="caution">
    <text evidence="2">The sequence shown here is derived from an EMBL/GenBank/DDBJ whole genome shotgun (WGS) entry which is preliminary data.</text>
</comment>
<evidence type="ECO:0000259" key="1">
    <source>
        <dbReference type="Pfam" id="PF18545"/>
    </source>
</evidence>
<dbReference type="Pfam" id="PF18545">
    <property type="entry name" value="HalOD1"/>
    <property type="match status" value="1"/>
</dbReference>
<dbReference type="Proteomes" id="UP000282323">
    <property type="component" value="Unassembled WGS sequence"/>
</dbReference>
<gene>
    <name evidence="2" type="ORF">EA473_19195</name>
</gene>
<feature type="domain" description="Halobacterial output" evidence="1">
    <location>
        <begin position="2"/>
        <end position="63"/>
    </location>
</feature>
<proteinExistence type="predicted"/>
<accession>A0A3N6LNT8</accession>
<dbReference type="EMBL" id="REGA01000021">
    <property type="protein sequence ID" value="RQG91068.1"/>
    <property type="molecule type" value="Genomic_DNA"/>
</dbReference>
<sequence>MAIVEHVARVDGVDPLDLEPLYNAIDPEDLDAICESGSESIELEFIYAGRTVTVAKENGTVEVGIDEGISRAEASDAADTESPT</sequence>
<dbReference type="AlphaFoldDB" id="A0A3N6LNT8"/>
<organism evidence="2 3">
    <name type="scientific">Natrarchaeobius chitinivorans</name>
    <dbReference type="NCBI Taxonomy" id="1679083"/>
    <lineage>
        <taxon>Archaea</taxon>
        <taxon>Methanobacteriati</taxon>
        <taxon>Methanobacteriota</taxon>
        <taxon>Stenosarchaea group</taxon>
        <taxon>Halobacteria</taxon>
        <taxon>Halobacteriales</taxon>
        <taxon>Natrialbaceae</taxon>
        <taxon>Natrarchaeobius</taxon>
    </lineage>
</organism>
<dbReference type="InterPro" id="IPR040624">
    <property type="entry name" value="HalOD1"/>
</dbReference>
<evidence type="ECO:0000313" key="3">
    <source>
        <dbReference type="Proteomes" id="UP000282323"/>
    </source>
</evidence>
<dbReference type="OrthoDB" id="271604at2157"/>
<protein>
    <recommendedName>
        <fullName evidence="1">Halobacterial output domain-containing protein</fullName>
    </recommendedName>
</protein>
<reference evidence="2 3" key="1">
    <citation type="submission" date="2018-10" db="EMBL/GenBank/DDBJ databases">
        <title>Natrarchaeobius chitinivorans gen. nov., sp. nov., and Natrarchaeobius haloalkaliphilus sp. nov., alkaliphilic, chitin-utilizing haloarchaea from hypersaline alkaline lakes.</title>
        <authorList>
            <person name="Sorokin D.Y."/>
            <person name="Elcheninov A.G."/>
            <person name="Kostrikina N.A."/>
            <person name="Bale N.J."/>
            <person name="Sinninghe Damste J.S."/>
            <person name="Khijniak T.V."/>
            <person name="Kublanov I.V."/>
            <person name="Toshchakov S.V."/>
        </authorList>
    </citation>
    <scope>NUCLEOTIDE SEQUENCE [LARGE SCALE GENOMIC DNA]</scope>
    <source>
        <strain evidence="2 3">AArcht4T</strain>
    </source>
</reference>
<keyword evidence="3" id="KW-1185">Reference proteome</keyword>